<dbReference type="Gene3D" id="1.20.1640.10">
    <property type="entry name" value="Multidrug efflux transporter AcrB transmembrane domain"/>
    <property type="match status" value="1"/>
</dbReference>
<evidence type="ECO:0000256" key="8">
    <source>
        <dbReference type="ARBA" id="ARBA00023136"/>
    </source>
</evidence>
<accession>A0A318E5A4</accession>
<organism evidence="11 12">
    <name type="scientific">Sinimarinibacterium flocculans</name>
    <dbReference type="NCBI Taxonomy" id="985250"/>
    <lineage>
        <taxon>Bacteria</taxon>
        <taxon>Pseudomonadati</taxon>
        <taxon>Pseudomonadota</taxon>
        <taxon>Gammaproteobacteria</taxon>
        <taxon>Nevskiales</taxon>
        <taxon>Nevskiaceae</taxon>
        <taxon>Sinimarinibacterium</taxon>
    </lineage>
</organism>
<keyword evidence="12" id="KW-1185">Reference proteome</keyword>
<dbReference type="PANTHER" id="PTHR30081">
    <property type="entry name" value="PROTEIN-EXPORT MEMBRANE PROTEIN SEC"/>
    <property type="match status" value="1"/>
</dbReference>
<dbReference type="Proteomes" id="UP000248330">
    <property type="component" value="Unassembled WGS sequence"/>
</dbReference>
<dbReference type="OrthoDB" id="9774769at2"/>
<evidence type="ECO:0000256" key="3">
    <source>
        <dbReference type="ARBA" id="ARBA00022475"/>
    </source>
</evidence>
<keyword evidence="3 9" id="KW-1003">Cell membrane</keyword>
<dbReference type="InterPro" id="IPR022813">
    <property type="entry name" value="SecD/SecF_arch_bac"/>
</dbReference>
<reference evidence="11 12" key="1">
    <citation type="submission" date="2018-04" db="EMBL/GenBank/DDBJ databases">
        <title>Genomic Encyclopedia of Type Strains, Phase IV (KMG-IV): sequencing the most valuable type-strain genomes for metagenomic binning, comparative biology and taxonomic classification.</title>
        <authorList>
            <person name="Goeker M."/>
        </authorList>
    </citation>
    <scope>NUCLEOTIDE SEQUENCE [LARGE SCALE GENOMIC DNA]</scope>
    <source>
        <strain evidence="11 12">DSM 104150</strain>
    </source>
</reference>
<dbReference type="InterPro" id="IPR022645">
    <property type="entry name" value="SecD/SecF_bac"/>
</dbReference>
<dbReference type="GO" id="GO:0015450">
    <property type="term" value="F:protein-transporting ATPase activity"/>
    <property type="evidence" value="ECO:0007669"/>
    <property type="project" value="InterPro"/>
</dbReference>
<keyword evidence="2 9" id="KW-0813">Transport</keyword>
<dbReference type="GO" id="GO:0065002">
    <property type="term" value="P:intracellular protein transmembrane transport"/>
    <property type="evidence" value="ECO:0007669"/>
    <property type="project" value="UniProtKB-UniRule"/>
</dbReference>
<evidence type="ECO:0000256" key="2">
    <source>
        <dbReference type="ARBA" id="ARBA00022448"/>
    </source>
</evidence>
<evidence type="ECO:0000259" key="10">
    <source>
        <dbReference type="Pfam" id="PF02355"/>
    </source>
</evidence>
<keyword evidence="7 9" id="KW-0811">Translocation</keyword>
<comment type="caution">
    <text evidence="9">Lacks conserved residue(s) required for the propagation of feature annotation.</text>
</comment>
<feature type="transmembrane region" description="Helical" evidence="9">
    <location>
        <begin position="133"/>
        <end position="154"/>
    </location>
</feature>
<comment type="subcellular location">
    <subcellularLocation>
        <location evidence="1 9">Cell membrane</location>
        <topology evidence="1 9">Multi-pass membrane protein</topology>
    </subcellularLocation>
</comment>
<keyword evidence="5 9" id="KW-0653">Protein transport</keyword>
<evidence type="ECO:0000256" key="6">
    <source>
        <dbReference type="ARBA" id="ARBA00022989"/>
    </source>
</evidence>
<dbReference type="SUPFAM" id="SSF82866">
    <property type="entry name" value="Multidrug efflux transporter AcrB transmembrane domain"/>
    <property type="match status" value="1"/>
</dbReference>
<dbReference type="GO" id="GO:0006605">
    <property type="term" value="P:protein targeting"/>
    <property type="evidence" value="ECO:0007669"/>
    <property type="project" value="UniProtKB-UniRule"/>
</dbReference>
<dbReference type="Pfam" id="PF02355">
    <property type="entry name" value="SecD_SecF_C"/>
    <property type="match status" value="1"/>
</dbReference>
<keyword evidence="6 9" id="KW-1133">Transmembrane helix</keyword>
<keyword evidence="8 9" id="KW-0472">Membrane</keyword>
<dbReference type="RefSeq" id="WP_110266811.1">
    <property type="nucleotide sequence ID" value="NZ_CAWNXA010000014.1"/>
</dbReference>
<name>A0A318E5A4_9GAMM</name>
<sequence>MRILSRVPNIDFMRLRVPAVGLSALLTVLAVLLIAFRGLSLGIDFTGGVLVEVSYPQSAPLEEVREALARADFEGASVQYFGTSQDVLIRLPPTADNDSAAISTAVLDALGTMEPAPELRRVEFVGSAVGDELAVDGGLAALFAIIGILIYVAFRFEWKFALGAIVATVHDALFVLGWFALLGIEFDLPTLAAVLAVIGYSLNDTIVIYDRIRENFLDLRKASPSEVINVSVNQTLARTIVTGGTTLFVLVALFYLAGSAVHNFAIALIVGVLVGTYSSIFVGSAMVLWLGVTREDLLPPAETEVDDMP</sequence>
<dbReference type="InterPro" id="IPR005665">
    <property type="entry name" value="SecF_bac"/>
</dbReference>
<dbReference type="InterPro" id="IPR048634">
    <property type="entry name" value="SecD_SecF_C"/>
</dbReference>
<dbReference type="AlphaFoldDB" id="A0A318E5A4"/>
<evidence type="ECO:0000256" key="5">
    <source>
        <dbReference type="ARBA" id="ARBA00022927"/>
    </source>
</evidence>
<dbReference type="PANTHER" id="PTHR30081:SF8">
    <property type="entry name" value="PROTEIN TRANSLOCASE SUBUNIT SECF"/>
    <property type="match status" value="1"/>
</dbReference>
<keyword evidence="4 9" id="KW-0812">Transmembrane</keyword>
<proteinExistence type="inferred from homology"/>
<dbReference type="PRINTS" id="PR01755">
    <property type="entry name" value="SECFTRNLCASE"/>
</dbReference>
<dbReference type="GO" id="GO:0043952">
    <property type="term" value="P:protein transport by the Sec complex"/>
    <property type="evidence" value="ECO:0007669"/>
    <property type="project" value="UniProtKB-UniRule"/>
</dbReference>
<protein>
    <recommendedName>
        <fullName evidence="9">Protein-export membrane protein SecF</fullName>
    </recommendedName>
</protein>
<feature type="transmembrane region" description="Helical" evidence="9">
    <location>
        <begin position="161"/>
        <end position="184"/>
    </location>
</feature>
<dbReference type="NCBIfam" id="TIGR00966">
    <property type="entry name" value="transloc_SecF"/>
    <property type="match status" value="1"/>
</dbReference>
<dbReference type="NCBIfam" id="TIGR00916">
    <property type="entry name" value="2A0604s01"/>
    <property type="match status" value="1"/>
</dbReference>
<dbReference type="Pfam" id="PF07549">
    <property type="entry name" value="Sec_GG"/>
    <property type="match status" value="1"/>
</dbReference>
<comment type="function">
    <text evidence="9">Part of the Sec protein translocase complex. Interacts with the SecYEG preprotein conducting channel. SecDF uses the proton motive force (PMF) to complete protein translocation after the ATP-dependent function of SecA.</text>
</comment>
<evidence type="ECO:0000313" key="11">
    <source>
        <dbReference type="EMBL" id="PXV63981.1"/>
    </source>
</evidence>
<evidence type="ECO:0000256" key="1">
    <source>
        <dbReference type="ARBA" id="ARBA00004651"/>
    </source>
</evidence>
<comment type="similarity">
    <text evidence="9">Belongs to the SecD/SecF family. SecF subfamily.</text>
</comment>
<feature type="transmembrane region" description="Helical" evidence="9">
    <location>
        <begin position="264"/>
        <end position="290"/>
    </location>
</feature>
<evidence type="ECO:0000313" key="12">
    <source>
        <dbReference type="Proteomes" id="UP000248330"/>
    </source>
</evidence>
<comment type="caution">
    <text evidence="11">The sequence shown here is derived from an EMBL/GenBank/DDBJ whole genome shotgun (WGS) entry which is preliminary data.</text>
</comment>
<evidence type="ECO:0000256" key="4">
    <source>
        <dbReference type="ARBA" id="ARBA00022692"/>
    </source>
</evidence>
<feature type="domain" description="Protein export membrane protein SecD/SecF C-terminal" evidence="10">
    <location>
        <begin position="110"/>
        <end position="291"/>
    </location>
</feature>
<evidence type="ECO:0000256" key="9">
    <source>
        <dbReference type="HAMAP-Rule" id="MF_01464"/>
    </source>
</evidence>
<comment type="subunit">
    <text evidence="9">Forms a complex with SecD. Part of the essential Sec protein translocation apparatus which comprises SecA, SecYEG and auxiliary proteins SecDF-YajC and YidC.</text>
</comment>
<dbReference type="InterPro" id="IPR055344">
    <property type="entry name" value="SecD_SecF_C_bact"/>
</dbReference>
<dbReference type="EMBL" id="QICN01000014">
    <property type="protein sequence ID" value="PXV63981.1"/>
    <property type="molecule type" value="Genomic_DNA"/>
</dbReference>
<dbReference type="HAMAP" id="MF_01464_B">
    <property type="entry name" value="SecF_B"/>
    <property type="match status" value="1"/>
</dbReference>
<dbReference type="InterPro" id="IPR022646">
    <property type="entry name" value="SecD/SecF_CS"/>
</dbReference>
<feature type="transmembrane region" description="Helical" evidence="9">
    <location>
        <begin position="240"/>
        <end position="258"/>
    </location>
</feature>
<gene>
    <name evidence="9" type="primary">secF</name>
    <name evidence="11" type="ORF">C8D93_11445</name>
</gene>
<evidence type="ECO:0000256" key="7">
    <source>
        <dbReference type="ARBA" id="ARBA00023010"/>
    </source>
</evidence>
<dbReference type="GO" id="GO:0005886">
    <property type="term" value="C:plasma membrane"/>
    <property type="evidence" value="ECO:0007669"/>
    <property type="project" value="UniProtKB-SubCell"/>
</dbReference>